<dbReference type="EMBL" id="JADFTS010000004">
    <property type="protein sequence ID" value="KAF9611418.1"/>
    <property type="molecule type" value="Genomic_DNA"/>
</dbReference>
<proteinExistence type="predicted"/>
<dbReference type="Proteomes" id="UP000631114">
    <property type="component" value="Unassembled WGS sequence"/>
</dbReference>
<reference evidence="5 6" key="1">
    <citation type="submission" date="2020-10" db="EMBL/GenBank/DDBJ databases">
        <title>The Coptis chinensis genome and diversification of protoberbering-type alkaloids.</title>
        <authorList>
            <person name="Wang B."/>
            <person name="Shu S."/>
            <person name="Song C."/>
            <person name="Liu Y."/>
        </authorList>
    </citation>
    <scope>NUCLEOTIDE SEQUENCE [LARGE SCALE GENOMIC DNA]</scope>
    <source>
        <strain evidence="5">HL-2020</strain>
        <tissue evidence="5">Leaf</tissue>
    </source>
</reference>
<keyword evidence="2" id="KW-0456">Lyase</keyword>
<dbReference type="GO" id="GO:0016853">
    <property type="term" value="F:isomerase activity"/>
    <property type="evidence" value="ECO:0007669"/>
    <property type="project" value="UniProtKB-KW"/>
</dbReference>
<dbReference type="GO" id="GO:0003857">
    <property type="term" value="F:(3S)-3-hydroxyacyl-CoA dehydrogenase (NAD+) activity"/>
    <property type="evidence" value="ECO:0007669"/>
    <property type="project" value="TreeGrafter"/>
</dbReference>
<evidence type="ECO:0000256" key="2">
    <source>
        <dbReference type="ARBA" id="ARBA00023239"/>
    </source>
</evidence>
<evidence type="ECO:0000313" key="6">
    <source>
        <dbReference type="Proteomes" id="UP000631114"/>
    </source>
</evidence>
<comment type="caution">
    <text evidence="5">The sequence shown here is derived from an EMBL/GenBank/DDBJ whole genome shotgun (WGS) entry which is preliminary data.</text>
</comment>
<feature type="compositionally biased region" description="Basic and acidic residues" evidence="4">
    <location>
        <begin position="138"/>
        <end position="154"/>
    </location>
</feature>
<dbReference type="SUPFAM" id="SSF52096">
    <property type="entry name" value="ClpP/crotonase"/>
    <property type="match status" value="1"/>
</dbReference>
<evidence type="ECO:0000256" key="1">
    <source>
        <dbReference type="ARBA" id="ARBA00023235"/>
    </source>
</evidence>
<dbReference type="GO" id="GO:0006635">
    <property type="term" value="P:fatty acid beta-oxidation"/>
    <property type="evidence" value="ECO:0007669"/>
    <property type="project" value="TreeGrafter"/>
</dbReference>
<gene>
    <name evidence="5" type="ORF">IFM89_032087</name>
</gene>
<keyword evidence="3" id="KW-0511">Multifunctional enzyme</keyword>
<dbReference type="OrthoDB" id="1675330at2759"/>
<keyword evidence="6" id="KW-1185">Reference proteome</keyword>
<dbReference type="GO" id="GO:0016829">
    <property type="term" value="F:lyase activity"/>
    <property type="evidence" value="ECO:0007669"/>
    <property type="project" value="UniProtKB-KW"/>
</dbReference>
<sequence length="166" mass="18449">MWKVGVTMEVGSDGVAVIKISNPPVNALAPIRGLKDKGSPSALPNVSVEFLVNIVEGLALGGGLELALGCHACTSIPRVQLGFPELTLGVFPGFGGCACSSRHHLFSVALQMENSAQENRIHDRLERQRLRQRNRRQNMSEEHLSAHKERERLRRRDRRHQMIAEQ</sequence>
<evidence type="ECO:0000313" key="5">
    <source>
        <dbReference type="EMBL" id="KAF9611418.1"/>
    </source>
</evidence>
<dbReference type="PANTHER" id="PTHR23309:SF49">
    <property type="entry name" value="PEROXISOMAL BIFUNCTIONAL ENZYME"/>
    <property type="match status" value="1"/>
</dbReference>
<dbReference type="PANTHER" id="PTHR23309">
    <property type="entry name" value="3-HYDROXYACYL-COA DEHYROGENASE"/>
    <property type="match status" value="1"/>
</dbReference>
<organism evidence="5 6">
    <name type="scientific">Coptis chinensis</name>
    <dbReference type="NCBI Taxonomy" id="261450"/>
    <lineage>
        <taxon>Eukaryota</taxon>
        <taxon>Viridiplantae</taxon>
        <taxon>Streptophyta</taxon>
        <taxon>Embryophyta</taxon>
        <taxon>Tracheophyta</taxon>
        <taxon>Spermatophyta</taxon>
        <taxon>Magnoliopsida</taxon>
        <taxon>Ranunculales</taxon>
        <taxon>Ranunculaceae</taxon>
        <taxon>Coptidoideae</taxon>
        <taxon>Coptis</taxon>
    </lineage>
</organism>
<dbReference type="AlphaFoldDB" id="A0A835I7I7"/>
<keyword evidence="1" id="KW-0413">Isomerase</keyword>
<evidence type="ECO:0000256" key="3">
    <source>
        <dbReference type="ARBA" id="ARBA00023268"/>
    </source>
</evidence>
<feature type="compositionally biased region" description="Basic residues" evidence="4">
    <location>
        <begin position="155"/>
        <end position="166"/>
    </location>
</feature>
<evidence type="ECO:0000256" key="4">
    <source>
        <dbReference type="SAM" id="MobiDB-lite"/>
    </source>
</evidence>
<dbReference type="GO" id="GO:0005777">
    <property type="term" value="C:peroxisome"/>
    <property type="evidence" value="ECO:0007669"/>
    <property type="project" value="TreeGrafter"/>
</dbReference>
<feature type="region of interest" description="Disordered" evidence="4">
    <location>
        <begin position="129"/>
        <end position="166"/>
    </location>
</feature>
<dbReference type="InterPro" id="IPR029045">
    <property type="entry name" value="ClpP/crotonase-like_dom_sf"/>
</dbReference>
<dbReference type="Gene3D" id="3.90.226.10">
    <property type="entry name" value="2-enoyl-CoA Hydratase, Chain A, domain 1"/>
    <property type="match status" value="1"/>
</dbReference>
<protein>
    <submittedName>
        <fullName evidence="5">Uncharacterized protein</fullName>
    </submittedName>
</protein>
<name>A0A835I7I7_9MAGN</name>
<accession>A0A835I7I7</accession>